<dbReference type="GeneID" id="37627496"/>
<reference evidence="1 2" key="1">
    <citation type="journal article" date="2015" name="PLoS Pathog.">
        <title>Evolution of genome size and complexity in the rhabdoviridae.</title>
        <authorList>
            <person name="Walker P.J."/>
            <person name="Firth C."/>
            <person name="Widen S.G."/>
            <person name="Blasdell K.R."/>
            <person name="Guzman H."/>
            <person name="Wood T.G."/>
            <person name="Paradkar P.N."/>
            <person name="Holmes E.C."/>
            <person name="Tesh R.B."/>
            <person name="Vasilakis N."/>
        </authorList>
    </citation>
    <scope>NUCLEOTIDE SEQUENCE [LARGE SCALE GENOMIC DNA]</scope>
    <source>
        <strain evidence="1">AusMK7937</strain>
    </source>
</reference>
<name>A0A0D3R1K6_9RHAB</name>
<dbReference type="RefSeq" id="YP_009362188.1">
    <property type="nucleotide sequence ID" value="NC_034538.1"/>
</dbReference>
<sequence>MACTKMIKVKLVVGHLSDYENKNRVWNAIRAQPINFKYKMSLLRSIYSDPSRWVQTVIETDSHPILYWPATDYVWVKLRGNIKLCFQLSTFYSKKEFGPICHYDQLPKNENWNGWTLSDYEKLIGCRPQDLIRPI</sequence>
<evidence type="ECO:0000313" key="1">
    <source>
        <dbReference type="EMBL" id="AJR28538.1"/>
    </source>
</evidence>
<evidence type="ECO:0000313" key="2">
    <source>
        <dbReference type="Proteomes" id="UP000121220"/>
    </source>
</evidence>
<proteinExistence type="predicted"/>
<dbReference type="Proteomes" id="UP000121220">
    <property type="component" value="Segment"/>
</dbReference>
<protein>
    <submittedName>
        <fullName evidence="1">Uncharacterized protein</fullName>
    </submittedName>
</protein>
<dbReference type="EMBL" id="KM205016">
    <property type="protein sequence ID" value="AJR28538.1"/>
    <property type="molecule type" value="Viral_cRNA"/>
</dbReference>
<keyword evidence="2" id="KW-1185">Reference proteome</keyword>
<accession>A0A0D3R1K6</accession>
<dbReference type="KEGG" id="vg:37627496"/>
<organism evidence="1 2">
    <name type="scientific">Joinjakaka virus</name>
    <dbReference type="NCBI Taxonomy" id="1272943"/>
    <lineage>
        <taxon>Viruses</taxon>
        <taxon>Riboviria</taxon>
        <taxon>Orthornavirae</taxon>
        <taxon>Negarnaviricota</taxon>
        <taxon>Haploviricotina</taxon>
        <taxon>Monjiviricetes</taxon>
        <taxon>Mononegavirales</taxon>
        <taxon>Rhabdoviridae</taxon>
        <taxon>Alpharhabdovirinae</taxon>
        <taxon>Hapavirus</taxon>
        <taxon>Hapavirus joinjakaka</taxon>
    </lineage>
</organism>